<dbReference type="SUPFAM" id="SSF48498">
    <property type="entry name" value="Tetracyclin repressor-like, C-terminal domain"/>
    <property type="match status" value="1"/>
</dbReference>
<dbReference type="InterPro" id="IPR009057">
    <property type="entry name" value="Homeodomain-like_sf"/>
</dbReference>
<dbReference type="RefSeq" id="WP_075739360.1">
    <property type="nucleotide sequence ID" value="NZ_CP016076.1"/>
</dbReference>
<sequence>MGQRDDLLAGARQCLIEKGYAHTTARDIVAVTGANLASIGYHFGTKDALLNAAVMETFTEWGSSIEGAAAFLPGTTPESRLEAFLTGLLATAPEQRSMMVASTQALAQAEFAPDVREQLAATFVKVRSDLAAMVLGVAPDVVTQEQARTTGSLALTLINGAMSQWLVDAAAAPRAGELVEAIRSLAGSSPRG</sequence>
<organism evidence="7 8">
    <name type="scientific">Actinoalloteichus fjordicus</name>
    <dbReference type="NCBI Taxonomy" id="1612552"/>
    <lineage>
        <taxon>Bacteria</taxon>
        <taxon>Bacillati</taxon>
        <taxon>Actinomycetota</taxon>
        <taxon>Actinomycetes</taxon>
        <taxon>Pseudonocardiales</taxon>
        <taxon>Pseudonocardiaceae</taxon>
        <taxon>Actinoalloteichus</taxon>
    </lineage>
</organism>
<dbReference type="InterPro" id="IPR039538">
    <property type="entry name" value="BetI_C"/>
</dbReference>
<dbReference type="GO" id="GO:0000976">
    <property type="term" value="F:transcription cis-regulatory region binding"/>
    <property type="evidence" value="ECO:0007669"/>
    <property type="project" value="TreeGrafter"/>
</dbReference>
<dbReference type="InterPro" id="IPR050109">
    <property type="entry name" value="HTH-type_TetR-like_transc_reg"/>
</dbReference>
<keyword evidence="2" id="KW-0805">Transcription regulation</keyword>
<evidence type="ECO:0000256" key="1">
    <source>
        <dbReference type="ARBA" id="ARBA00022491"/>
    </source>
</evidence>
<dbReference type="Proteomes" id="UP000185511">
    <property type="component" value="Chromosome"/>
</dbReference>
<dbReference type="KEGG" id="acad:UA74_05660"/>
<evidence type="ECO:0000313" key="7">
    <source>
        <dbReference type="EMBL" id="APU13208.1"/>
    </source>
</evidence>
<evidence type="ECO:0000259" key="6">
    <source>
        <dbReference type="PROSITE" id="PS50977"/>
    </source>
</evidence>
<dbReference type="Pfam" id="PF13977">
    <property type="entry name" value="TetR_C_6"/>
    <property type="match status" value="1"/>
</dbReference>
<feature type="DNA-binding region" description="H-T-H motif" evidence="5">
    <location>
        <begin position="24"/>
        <end position="43"/>
    </location>
</feature>
<evidence type="ECO:0000256" key="5">
    <source>
        <dbReference type="PROSITE-ProRule" id="PRU00335"/>
    </source>
</evidence>
<gene>
    <name evidence="7" type="ORF">UA74_05660</name>
</gene>
<name>A0AAC9PQN2_9PSEU</name>
<dbReference type="PANTHER" id="PTHR30055">
    <property type="entry name" value="HTH-TYPE TRANSCRIPTIONAL REGULATOR RUTR"/>
    <property type="match status" value="1"/>
</dbReference>
<dbReference type="AlphaFoldDB" id="A0AAC9PQN2"/>
<evidence type="ECO:0000256" key="3">
    <source>
        <dbReference type="ARBA" id="ARBA00023125"/>
    </source>
</evidence>
<dbReference type="InterPro" id="IPR036271">
    <property type="entry name" value="Tet_transcr_reg_TetR-rel_C_sf"/>
</dbReference>
<dbReference type="EMBL" id="CP016076">
    <property type="protein sequence ID" value="APU13208.1"/>
    <property type="molecule type" value="Genomic_DNA"/>
</dbReference>
<dbReference type="Gene3D" id="1.10.357.10">
    <property type="entry name" value="Tetracycline Repressor, domain 2"/>
    <property type="match status" value="1"/>
</dbReference>
<feature type="domain" description="HTH tetR-type" evidence="6">
    <location>
        <begin position="1"/>
        <end position="61"/>
    </location>
</feature>
<reference evidence="8" key="1">
    <citation type="submission" date="2016-06" db="EMBL/GenBank/DDBJ databases">
        <title>Complete genome sequence of Actinoalloteichus fjordicus DSM 46855 (=ADI127-17), type strain of the new species Actinoalloteichus fjordicus.</title>
        <authorList>
            <person name="Ruckert C."/>
            <person name="Nouioui I."/>
            <person name="Willmese J."/>
            <person name="van Wezel G."/>
            <person name="Klenk H.-P."/>
            <person name="Kalinowski J."/>
            <person name="Zotchev S.B."/>
        </authorList>
    </citation>
    <scope>NUCLEOTIDE SEQUENCE [LARGE SCALE GENOMIC DNA]</scope>
    <source>
        <strain evidence="8">ADI127-7</strain>
    </source>
</reference>
<dbReference type="PANTHER" id="PTHR30055:SF219">
    <property type="entry name" value="TRANSCRIPTIONAL REGULATORY PROTEIN"/>
    <property type="match status" value="1"/>
</dbReference>
<dbReference type="InterPro" id="IPR001647">
    <property type="entry name" value="HTH_TetR"/>
</dbReference>
<keyword evidence="1" id="KW-0678">Repressor</keyword>
<accession>A0AAC9PQN2</accession>
<keyword evidence="4" id="KW-0804">Transcription</keyword>
<evidence type="ECO:0000313" key="8">
    <source>
        <dbReference type="Proteomes" id="UP000185511"/>
    </source>
</evidence>
<evidence type="ECO:0000256" key="4">
    <source>
        <dbReference type="ARBA" id="ARBA00023163"/>
    </source>
</evidence>
<dbReference type="GO" id="GO:0003700">
    <property type="term" value="F:DNA-binding transcription factor activity"/>
    <property type="evidence" value="ECO:0007669"/>
    <property type="project" value="TreeGrafter"/>
</dbReference>
<dbReference type="PROSITE" id="PS50977">
    <property type="entry name" value="HTH_TETR_2"/>
    <property type="match status" value="1"/>
</dbReference>
<keyword evidence="8" id="KW-1185">Reference proteome</keyword>
<dbReference type="SUPFAM" id="SSF46689">
    <property type="entry name" value="Homeodomain-like"/>
    <property type="match status" value="1"/>
</dbReference>
<keyword evidence="3 5" id="KW-0238">DNA-binding</keyword>
<dbReference type="PRINTS" id="PR00455">
    <property type="entry name" value="HTHTETR"/>
</dbReference>
<evidence type="ECO:0000256" key="2">
    <source>
        <dbReference type="ARBA" id="ARBA00023015"/>
    </source>
</evidence>
<proteinExistence type="predicted"/>
<dbReference type="Pfam" id="PF00440">
    <property type="entry name" value="TetR_N"/>
    <property type="match status" value="1"/>
</dbReference>
<protein>
    <submittedName>
        <fullName evidence="7">Transcriptional regulator, TetR family</fullName>
    </submittedName>
</protein>